<protein>
    <submittedName>
        <fullName evidence="3">Nocturnin</fullName>
    </submittedName>
</protein>
<reference evidence="3 4" key="1">
    <citation type="journal article" date="2021" name="Elife">
        <title>Chloroplast acquisition without the gene transfer in kleptoplastic sea slugs, Plakobranchus ocellatus.</title>
        <authorList>
            <person name="Maeda T."/>
            <person name="Takahashi S."/>
            <person name="Yoshida T."/>
            <person name="Shimamura S."/>
            <person name="Takaki Y."/>
            <person name="Nagai Y."/>
            <person name="Toyoda A."/>
            <person name="Suzuki Y."/>
            <person name="Arimoto A."/>
            <person name="Ishii H."/>
            <person name="Satoh N."/>
            <person name="Nishiyama T."/>
            <person name="Hasebe M."/>
            <person name="Maruyama T."/>
            <person name="Minagawa J."/>
            <person name="Obokata J."/>
            <person name="Shigenobu S."/>
        </authorList>
    </citation>
    <scope>NUCLEOTIDE SEQUENCE [LARGE SCALE GENOMIC DNA]</scope>
</reference>
<comment type="caution">
    <text evidence="3">The sequence shown here is derived from an EMBL/GenBank/DDBJ whole genome shotgun (WGS) entry which is preliminary data.</text>
</comment>
<dbReference type="GO" id="GO:0003824">
    <property type="term" value="F:catalytic activity"/>
    <property type="evidence" value="ECO:0007669"/>
    <property type="project" value="InterPro"/>
</dbReference>
<dbReference type="Gene3D" id="3.60.10.10">
    <property type="entry name" value="Endonuclease/exonuclease/phosphatase"/>
    <property type="match status" value="1"/>
</dbReference>
<feature type="region of interest" description="Disordered" evidence="1">
    <location>
        <begin position="39"/>
        <end position="70"/>
    </location>
</feature>
<evidence type="ECO:0000313" key="4">
    <source>
        <dbReference type="Proteomes" id="UP000762676"/>
    </source>
</evidence>
<evidence type="ECO:0000259" key="2">
    <source>
        <dbReference type="Pfam" id="PF14529"/>
    </source>
</evidence>
<feature type="region of interest" description="Disordered" evidence="1">
    <location>
        <begin position="136"/>
        <end position="156"/>
    </location>
</feature>
<evidence type="ECO:0000256" key="1">
    <source>
        <dbReference type="SAM" id="MobiDB-lite"/>
    </source>
</evidence>
<keyword evidence="4" id="KW-1185">Reference proteome</keyword>
<dbReference type="InterPro" id="IPR005135">
    <property type="entry name" value="Endo/exonuclease/phosphatase"/>
</dbReference>
<dbReference type="InterPro" id="IPR036691">
    <property type="entry name" value="Endo/exonu/phosph_ase_sf"/>
</dbReference>
<dbReference type="AlphaFoldDB" id="A0AAV4ISY1"/>
<proteinExistence type="predicted"/>
<dbReference type="PANTHER" id="PTHR36688:SF2">
    <property type="entry name" value="ENDONUCLEASE_EXONUCLEASE_PHOSPHATASE DOMAIN-CONTAINING PROTEIN"/>
    <property type="match status" value="1"/>
</dbReference>
<organism evidence="3 4">
    <name type="scientific">Elysia marginata</name>
    <dbReference type="NCBI Taxonomy" id="1093978"/>
    <lineage>
        <taxon>Eukaryota</taxon>
        <taxon>Metazoa</taxon>
        <taxon>Spiralia</taxon>
        <taxon>Lophotrochozoa</taxon>
        <taxon>Mollusca</taxon>
        <taxon>Gastropoda</taxon>
        <taxon>Heterobranchia</taxon>
        <taxon>Euthyneura</taxon>
        <taxon>Panpulmonata</taxon>
        <taxon>Sacoglossa</taxon>
        <taxon>Placobranchoidea</taxon>
        <taxon>Plakobranchidae</taxon>
        <taxon>Elysia</taxon>
    </lineage>
</organism>
<feature type="domain" description="Endonuclease/exonuclease/phosphatase" evidence="2">
    <location>
        <begin position="257"/>
        <end position="367"/>
    </location>
</feature>
<dbReference type="Pfam" id="PF14529">
    <property type="entry name" value="Exo_endo_phos_2"/>
    <property type="match status" value="1"/>
</dbReference>
<dbReference type="PANTHER" id="PTHR36688">
    <property type="entry name" value="ENDO/EXONUCLEASE/PHOSPHATASE DOMAIN-CONTAINING PROTEIN"/>
    <property type="match status" value="1"/>
</dbReference>
<dbReference type="EMBL" id="BMAT01006382">
    <property type="protein sequence ID" value="GFS11616.1"/>
    <property type="molecule type" value="Genomic_DNA"/>
</dbReference>
<sequence length="504" mass="57248">MTHQGFLPECEENPQNPQQNAMFKYVNKTYELVSRLVKGPRHSSVHQARGDKFATGATQPSTPRREKRPKSRIKEINILQFNICGITKKKTELAKILHENKNPQQNAMFKYVNKTYELGCRLVKGPRHSTVHQARGDKFATGATQPSTPRREKRPKSRIKEINILQLNICGITKKKTELAKILHENKVHVALLQETLHSTTDLHITGYTSYACGCTSCRGIATYVRNDLTADIANPTVNSTTDVQKCILWLNGKKWTIYNHYNPPANTCRIDDLQENIYHNTILAGDFNGHSLLWGYQDTNNPGKYLEEVCTTTNLSIQQNENSPPTLLHIAHNTLSRPDLTIMSPDLENDSEIRVLPAMGSDHRPTLITIRQNGIPPRQQRSRWNFKKANWEGFRATSEREFRNNSWGDDIDGLEETFTSTILKSSNLHIPKGSHQKYKPFWNEEIEAAVSSKRQARIELEACPTIASKKNYNKATAVVKIAIATAKKRKWTDTCSDLRHGGC</sequence>
<dbReference type="InterPro" id="IPR052560">
    <property type="entry name" value="RdDP_mobile_element"/>
</dbReference>
<evidence type="ECO:0000313" key="3">
    <source>
        <dbReference type="EMBL" id="GFS11616.1"/>
    </source>
</evidence>
<gene>
    <name evidence="3" type="ORF">ElyMa_003091100</name>
</gene>
<dbReference type="Proteomes" id="UP000762676">
    <property type="component" value="Unassembled WGS sequence"/>
</dbReference>
<dbReference type="SUPFAM" id="SSF56219">
    <property type="entry name" value="DNase I-like"/>
    <property type="match status" value="1"/>
</dbReference>
<accession>A0AAV4ISY1</accession>
<name>A0AAV4ISY1_9GAST</name>